<gene>
    <name evidence="1" type="ORF">P7D85_14745</name>
</gene>
<accession>A0ABU3F1N8</accession>
<sequence>MEMTISGLREKLCEADNDQLIELLCQVYKHSEVAQQIVDSRFLGDEYGMRLAKMTKQKLEKAFFPHGEVDRSLIQAKELLRKFRKICQNQRALIDVELYFVECGLDFAGIFGESDESIKELLITNYASAVARILEDDSEIYFHLYFARCNQIIDTARGFTSAFSQHMLSIYCQLAKESKD</sequence>
<evidence type="ECO:0000313" key="1">
    <source>
        <dbReference type="EMBL" id="MDT2601042.1"/>
    </source>
</evidence>
<dbReference type="EMBL" id="JARPYI010000009">
    <property type="protein sequence ID" value="MDT2601042.1"/>
    <property type="molecule type" value="Genomic_DNA"/>
</dbReference>
<reference evidence="1 2" key="1">
    <citation type="submission" date="2023-03" db="EMBL/GenBank/DDBJ databases">
        <authorList>
            <person name="Shen W."/>
            <person name="Cai J."/>
        </authorList>
    </citation>
    <scope>NUCLEOTIDE SEQUENCE [LARGE SCALE GENOMIC DNA]</scope>
    <source>
        <strain evidence="1 2">D6-4</strain>
    </source>
</reference>
<name>A0ABU3F1N8_9ENTE</name>
<keyword evidence="2" id="KW-1185">Reference proteome</keyword>
<dbReference type="Proteomes" id="UP001252875">
    <property type="component" value="Unassembled WGS sequence"/>
</dbReference>
<proteinExistence type="predicted"/>
<comment type="caution">
    <text evidence="1">The sequence shown here is derived from an EMBL/GenBank/DDBJ whole genome shotgun (WGS) entry which is preliminary data.</text>
</comment>
<evidence type="ECO:0000313" key="2">
    <source>
        <dbReference type="Proteomes" id="UP001252875"/>
    </source>
</evidence>
<protein>
    <submittedName>
        <fullName evidence="1">Uncharacterized protein</fullName>
    </submittedName>
</protein>
<organism evidence="1 2">
    <name type="scientific">Enterococcus hulanensis</name>
    <dbReference type="NCBI Taxonomy" id="2559929"/>
    <lineage>
        <taxon>Bacteria</taxon>
        <taxon>Bacillati</taxon>
        <taxon>Bacillota</taxon>
        <taxon>Bacilli</taxon>
        <taxon>Lactobacillales</taxon>
        <taxon>Enterococcaceae</taxon>
        <taxon>Enterococcus</taxon>
    </lineage>
</organism>
<dbReference type="RefSeq" id="WP_311822480.1">
    <property type="nucleotide sequence ID" value="NZ_JARPYF010000003.1"/>
</dbReference>